<reference evidence="2" key="2">
    <citation type="journal article" date="2014" name="ISME J.">
        <title>Microbial stratification in low pH oxic and suboxic macroscopic growths along an acid mine drainage.</title>
        <authorList>
            <person name="Mendez-Garcia C."/>
            <person name="Mesa V."/>
            <person name="Sprenger R.R."/>
            <person name="Richter M."/>
            <person name="Diez M.S."/>
            <person name="Solano J."/>
            <person name="Bargiela R."/>
            <person name="Golyshina O.V."/>
            <person name="Manteca A."/>
            <person name="Ramos J.L."/>
            <person name="Gallego J.R."/>
            <person name="Llorente I."/>
            <person name="Martins Dos Santos V.A."/>
            <person name="Jensen O.N."/>
            <person name="Pelaez A.I."/>
            <person name="Sanchez J."/>
            <person name="Ferrer M."/>
        </authorList>
    </citation>
    <scope>NUCLEOTIDE SEQUENCE</scope>
</reference>
<organism evidence="2">
    <name type="scientific">mine drainage metagenome</name>
    <dbReference type="NCBI Taxonomy" id="410659"/>
    <lineage>
        <taxon>unclassified sequences</taxon>
        <taxon>metagenomes</taxon>
        <taxon>ecological metagenomes</taxon>
    </lineage>
</organism>
<reference evidence="2" key="1">
    <citation type="submission" date="2013-08" db="EMBL/GenBank/DDBJ databases">
        <authorList>
            <person name="Mendez C."/>
            <person name="Richter M."/>
            <person name="Ferrer M."/>
            <person name="Sanchez J."/>
        </authorList>
    </citation>
    <scope>NUCLEOTIDE SEQUENCE</scope>
</reference>
<dbReference type="AlphaFoldDB" id="T0YKP9"/>
<accession>T0YKP9</accession>
<evidence type="ECO:0000256" key="1">
    <source>
        <dbReference type="SAM" id="MobiDB-lite"/>
    </source>
</evidence>
<sequence>MQSELRDHLVAYFEEHRTLVEAGALQLLLSERQPLVLSQEILERLAPGSPFVTRELVESVLAAHRTEGGPSAHRPPPRPDSPPGRTSPEAPGPERPDFQLIQEGFSEPPKQHLPLQAYGDLFRHRYAALSRLLKGRPDLPNQRPIAGLRHSSEATSVVGMVRTVRETPQKHHLIVTVEDDTGAIDLFVPKDSPGAMLPFLPDEVVGFKLKFSRDPERIPRVEAVERPDVPAHRTVHRSTAARRTLFL</sequence>
<evidence type="ECO:0000313" key="2">
    <source>
        <dbReference type="EMBL" id="EQD36001.1"/>
    </source>
</evidence>
<name>T0YKP9_9ZZZZ</name>
<dbReference type="EMBL" id="AUZY01011106">
    <property type="protein sequence ID" value="EQD36001.1"/>
    <property type="molecule type" value="Genomic_DNA"/>
</dbReference>
<protein>
    <submittedName>
        <fullName evidence="2">DNA polymerase II small subunit</fullName>
    </submittedName>
</protein>
<feature type="non-terminal residue" evidence="2">
    <location>
        <position position="247"/>
    </location>
</feature>
<gene>
    <name evidence="2" type="ORF">B1B_16671</name>
</gene>
<feature type="region of interest" description="Disordered" evidence="1">
    <location>
        <begin position="65"/>
        <end position="100"/>
    </location>
</feature>
<proteinExistence type="predicted"/>
<comment type="caution">
    <text evidence="2">The sequence shown here is derived from an EMBL/GenBank/DDBJ whole genome shotgun (WGS) entry which is preliminary data.</text>
</comment>